<name>A0A284SC75_ARMOS</name>
<organism evidence="2 3">
    <name type="scientific">Armillaria ostoyae</name>
    <name type="common">Armillaria root rot fungus</name>
    <dbReference type="NCBI Taxonomy" id="47428"/>
    <lineage>
        <taxon>Eukaryota</taxon>
        <taxon>Fungi</taxon>
        <taxon>Dikarya</taxon>
        <taxon>Basidiomycota</taxon>
        <taxon>Agaricomycotina</taxon>
        <taxon>Agaricomycetes</taxon>
        <taxon>Agaricomycetidae</taxon>
        <taxon>Agaricales</taxon>
        <taxon>Marasmiineae</taxon>
        <taxon>Physalacriaceae</taxon>
        <taxon>Armillaria</taxon>
    </lineage>
</organism>
<feature type="compositionally biased region" description="Basic and acidic residues" evidence="1">
    <location>
        <begin position="126"/>
        <end position="144"/>
    </location>
</feature>
<dbReference type="OrthoDB" id="10433390at2759"/>
<proteinExistence type="predicted"/>
<evidence type="ECO:0000256" key="1">
    <source>
        <dbReference type="SAM" id="MobiDB-lite"/>
    </source>
</evidence>
<feature type="region of interest" description="Disordered" evidence="1">
    <location>
        <begin position="81"/>
        <end position="103"/>
    </location>
</feature>
<protein>
    <submittedName>
        <fullName evidence="2">Uncharacterized protein</fullName>
    </submittedName>
</protein>
<accession>A0A284SC75</accession>
<feature type="region of interest" description="Disordered" evidence="1">
    <location>
        <begin position="126"/>
        <end position="159"/>
    </location>
</feature>
<feature type="region of interest" description="Disordered" evidence="1">
    <location>
        <begin position="14"/>
        <end position="59"/>
    </location>
</feature>
<dbReference type="EMBL" id="FUEG01000064">
    <property type="protein sequence ID" value="SJL18596.1"/>
    <property type="molecule type" value="Genomic_DNA"/>
</dbReference>
<dbReference type="Proteomes" id="UP000219338">
    <property type="component" value="Unassembled WGS sequence"/>
</dbReference>
<feature type="compositionally biased region" description="Basic residues" evidence="1">
    <location>
        <begin position="234"/>
        <end position="245"/>
    </location>
</feature>
<feature type="compositionally biased region" description="Acidic residues" evidence="1">
    <location>
        <begin position="90"/>
        <end position="103"/>
    </location>
</feature>
<evidence type="ECO:0000313" key="2">
    <source>
        <dbReference type="EMBL" id="SJL18596.1"/>
    </source>
</evidence>
<sequence length="254" mass="27865">MFLGCLGICDRRASWRPPHSTTPITPIDTRQGPRNRPKFAIPPPQQRPHRHRGQSLPHTNSAHYESVLYVWGSDIGRHLGTGGPTKRTTDDEDGNIEHDDDDDYGDGGFLLRGGALALSWGGLTRKERRDGGSRRAGDVERDGGIKIGTSTPNDSDDKHTLLDIEGGPSGAMNSARIMAIRRFACPPLPTPPKANNALPHSTHAPHTPQSRVAPIIWVGEHDPAVRHCPRCFRRRASPPHSHPRHFCPIPTPTA</sequence>
<gene>
    <name evidence="2" type="ORF">ARMOST_22193</name>
</gene>
<evidence type="ECO:0000313" key="3">
    <source>
        <dbReference type="Proteomes" id="UP000219338"/>
    </source>
</evidence>
<feature type="region of interest" description="Disordered" evidence="1">
    <location>
        <begin position="234"/>
        <end position="254"/>
    </location>
</feature>
<dbReference type="AlphaFoldDB" id="A0A284SC75"/>
<reference evidence="3" key="1">
    <citation type="journal article" date="2017" name="Nat. Ecol. Evol.">
        <title>Genome expansion and lineage-specific genetic innovations in the forest pathogenic fungi Armillaria.</title>
        <authorList>
            <person name="Sipos G."/>
            <person name="Prasanna A.N."/>
            <person name="Walter M.C."/>
            <person name="O'Connor E."/>
            <person name="Balint B."/>
            <person name="Krizsan K."/>
            <person name="Kiss B."/>
            <person name="Hess J."/>
            <person name="Varga T."/>
            <person name="Slot J."/>
            <person name="Riley R."/>
            <person name="Boka B."/>
            <person name="Rigling D."/>
            <person name="Barry K."/>
            <person name="Lee J."/>
            <person name="Mihaltcheva S."/>
            <person name="LaButti K."/>
            <person name="Lipzen A."/>
            <person name="Waldron R."/>
            <person name="Moloney N.M."/>
            <person name="Sperisen C."/>
            <person name="Kredics L."/>
            <person name="Vagvoelgyi C."/>
            <person name="Patrignani A."/>
            <person name="Fitzpatrick D."/>
            <person name="Nagy I."/>
            <person name="Doyle S."/>
            <person name="Anderson J.B."/>
            <person name="Grigoriev I.V."/>
            <person name="Gueldener U."/>
            <person name="Muensterkoetter M."/>
            <person name="Nagy L.G."/>
        </authorList>
    </citation>
    <scope>NUCLEOTIDE SEQUENCE [LARGE SCALE GENOMIC DNA]</scope>
    <source>
        <strain evidence="3">C18/9</strain>
    </source>
</reference>
<keyword evidence="3" id="KW-1185">Reference proteome</keyword>